<evidence type="ECO:0008006" key="3">
    <source>
        <dbReference type="Google" id="ProtNLM"/>
    </source>
</evidence>
<keyword evidence="2" id="KW-1185">Reference proteome</keyword>
<evidence type="ECO:0000313" key="2">
    <source>
        <dbReference type="Proteomes" id="UP001601992"/>
    </source>
</evidence>
<dbReference type="SUPFAM" id="SSF54427">
    <property type="entry name" value="NTF2-like"/>
    <property type="match status" value="1"/>
</dbReference>
<comment type="caution">
    <text evidence="1">The sequence shown here is derived from an EMBL/GenBank/DDBJ whole genome shotgun (WGS) entry which is preliminary data.</text>
</comment>
<dbReference type="RefSeq" id="WP_387406402.1">
    <property type="nucleotide sequence ID" value="NZ_JBIAQY010000019.1"/>
</dbReference>
<name>A0ABW6SDE4_9NOCA</name>
<dbReference type="Gene3D" id="3.10.450.50">
    <property type="match status" value="1"/>
</dbReference>
<protein>
    <recommendedName>
        <fullName evidence="3">SnoaL-like domain-containing protein</fullName>
    </recommendedName>
</protein>
<accession>A0ABW6SDE4</accession>
<sequence length="138" mass="15152">MRDFAIELFDKWAALWSGDLALGQEILAPKLTLRYAQPGASVYDEIHDPQTFVEQIELFRSERPGLRYAAQGIPVVEIDSARSGLIARPYGARRPGPDGELNLSGTDILRFEEGEIVEVWSVSGGAQGRSFYPDAVGA</sequence>
<organism evidence="1 2">
    <name type="scientific">Nocardia jiangxiensis</name>
    <dbReference type="NCBI Taxonomy" id="282685"/>
    <lineage>
        <taxon>Bacteria</taxon>
        <taxon>Bacillati</taxon>
        <taxon>Actinomycetota</taxon>
        <taxon>Actinomycetes</taxon>
        <taxon>Mycobacteriales</taxon>
        <taxon>Nocardiaceae</taxon>
        <taxon>Nocardia</taxon>
    </lineage>
</organism>
<dbReference type="Proteomes" id="UP001601992">
    <property type="component" value="Unassembled WGS sequence"/>
</dbReference>
<reference evidence="1 2" key="1">
    <citation type="submission" date="2024-10" db="EMBL/GenBank/DDBJ databases">
        <title>The Natural Products Discovery Center: Release of the First 8490 Sequenced Strains for Exploring Actinobacteria Biosynthetic Diversity.</title>
        <authorList>
            <person name="Kalkreuter E."/>
            <person name="Kautsar S.A."/>
            <person name="Yang D."/>
            <person name="Bader C.D."/>
            <person name="Teijaro C.N."/>
            <person name="Fluegel L."/>
            <person name="Davis C.M."/>
            <person name="Simpson J.R."/>
            <person name="Lauterbach L."/>
            <person name="Steele A.D."/>
            <person name="Gui C."/>
            <person name="Meng S."/>
            <person name="Li G."/>
            <person name="Viehrig K."/>
            <person name="Ye F."/>
            <person name="Su P."/>
            <person name="Kiefer A.F."/>
            <person name="Nichols A."/>
            <person name="Cepeda A.J."/>
            <person name="Yan W."/>
            <person name="Fan B."/>
            <person name="Jiang Y."/>
            <person name="Adhikari A."/>
            <person name="Zheng C.-J."/>
            <person name="Schuster L."/>
            <person name="Cowan T.M."/>
            <person name="Smanski M.J."/>
            <person name="Chevrette M.G."/>
            <person name="De Carvalho L.P.S."/>
            <person name="Shen B."/>
        </authorList>
    </citation>
    <scope>NUCLEOTIDE SEQUENCE [LARGE SCALE GENOMIC DNA]</scope>
    <source>
        <strain evidence="1 2">NPDC002593</strain>
    </source>
</reference>
<gene>
    <name evidence="1" type="ORF">ACFYXQ_37275</name>
</gene>
<evidence type="ECO:0000313" key="1">
    <source>
        <dbReference type="EMBL" id="MFF3573425.1"/>
    </source>
</evidence>
<proteinExistence type="predicted"/>
<dbReference type="EMBL" id="JBIAQY010000019">
    <property type="protein sequence ID" value="MFF3573425.1"/>
    <property type="molecule type" value="Genomic_DNA"/>
</dbReference>
<dbReference type="InterPro" id="IPR032710">
    <property type="entry name" value="NTF2-like_dom_sf"/>
</dbReference>